<comment type="caution">
    <text evidence="2">The sequence shown here is derived from an EMBL/GenBank/DDBJ whole genome shotgun (WGS) entry which is preliminary data.</text>
</comment>
<evidence type="ECO:0000313" key="3">
    <source>
        <dbReference type="Proteomes" id="UP000050827"/>
    </source>
</evidence>
<dbReference type="PANTHER" id="PTHR43162">
    <property type="match status" value="1"/>
</dbReference>
<dbReference type="Gene3D" id="3.90.25.10">
    <property type="entry name" value="UDP-galactose 4-epimerase, domain 1"/>
    <property type="match status" value="1"/>
</dbReference>
<dbReference type="PATRIC" id="fig|1547436.3.peg.3551"/>
<dbReference type="SUPFAM" id="SSF51735">
    <property type="entry name" value="NAD(P)-binding Rossmann-fold domains"/>
    <property type="match status" value="1"/>
</dbReference>
<accession>A0A0Q1HEG6</accession>
<dbReference type="AlphaFoldDB" id="A0A0Q1HEG6"/>
<dbReference type="Pfam" id="PF05368">
    <property type="entry name" value="NmrA"/>
    <property type="match status" value="1"/>
</dbReference>
<protein>
    <submittedName>
        <fullName evidence="2">NAD-dependent dehydratase</fullName>
    </submittedName>
</protein>
<dbReference type="Gene3D" id="3.40.50.720">
    <property type="entry name" value="NAD(P)-binding Rossmann-like Domain"/>
    <property type="match status" value="1"/>
</dbReference>
<dbReference type="InterPro" id="IPR051604">
    <property type="entry name" value="Ergot_Alk_Oxidoreductase"/>
</dbReference>
<dbReference type="EMBL" id="LCTZ01000002">
    <property type="protein sequence ID" value="KQC31838.1"/>
    <property type="molecule type" value="Genomic_DNA"/>
</dbReference>
<dbReference type="InterPro" id="IPR036291">
    <property type="entry name" value="NAD(P)-bd_dom_sf"/>
</dbReference>
<gene>
    <name evidence="2" type="ORF">AAY42_17245</name>
</gene>
<dbReference type="Proteomes" id="UP000050827">
    <property type="component" value="Unassembled WGS sequence"/>
</dbReference>
<proteinExistence type="predicted"/>
<evidence type="ECO:0000259" key="1">
    <source>
        <dbReference type="Pfam" id="PF05368"/>
    </source>
</evidence>
<name>A0A0Q1HEG6_9FLAO</name>
<dbReference type="InterPro" id="IPR008030">
    <property type="entry name" value="NmrA-like"/>
</dbReference>
<reference evidence="2 3" key="1">
    <citation type="submission" date="2015-04" db="EMBL/GenBank/DDBJ databases">
        <title>Complete genome of flavobacterium.</title>
        <authorList>
            <person name="Kwon Y.M."/>
            <person name="Kim S.-J."/>
        </authorList>
    </citation>
    <scope>NUCLEOTIDE SEQUENCE [LARGE SCALE GENOMIC DNA]</scope>
    <source>
        <strain evidence="2 3">DK169</strain>
    </source>
</reference>
<sequence>MKIVVTGSLGNISKPLAEELIAKGHSVTVISSNPEKQKDIEKLGAKAAIGAMEDVDFLTESFTGADAVYCMIPPGDYFDPDFNQIEFYKQVGNNYAEAILKSNVKKVIHLSSIGGNMNKDNGQLITHTNVENIFKSLPEEVKITTLRPTSFYYNLFGFIPAIKSQGIIASNYGEDDKCPWVSPSDIAEVVAEELEGSFSERKVRYIVSEELTCNEIAKTLGEAIGKPDLKWILISDEDMLSGALSIGFNPKIAEGLIEMHKSIHNGKLLEDYYSSKPKFGKVKLKEFAKEFAKAYNQ</sequence>
<feature type="domain" description="NmrA-like" evidence="1">
    <location>
        <begin position="2"/>
        <end position="259"/>
    </location>
</feature>
<dbReference type="OrthoDB" id="2149806at2"/>
<evidence type="ECO:0000313" key="2">
    <source>
        <dbReference type="EMBL" id="KQC31838.1"/>
    </source>
</evidence>
<dbReference type="PANTHER" id="PTHR43162:SF1">
    <property type="entry name" value="PRESTALK A DIFFERENTIATION PROTEIN A"/>
    <property type="match status" value="1"/>
</dbReference>
<dbReference type="STRING" id="346185.AAY42_17245"/>
<organism evidence="2 3">
    <name type="scientific">Flagellimonas eckloniae</name>
    <dbReference type="NCBI Taxonomy" id="346185"/>
    <lineage>
        <taxon>Bacteria</taxon>
        <taxon>Pseudomonadati</taxon>
        <taxon>Bacteroidota</taxon>
        <taxon>Flavobacteriia</taxon>
        <taxon>Flavobacteriales</taxon>
        <taxon>Flavobacteriaceae</taxon>
        <taxon>Flagellimonas</taxon>
    </lineage>
</organism>
<keyword evidence="3" id="KW-1185">Reference proteome</keyword>